<evidence type="ECO:0000256" key="1">
    <source>
        <dbReference type="SAM" id="Phobius"/>
    </source>
</evidence>
<organism evidence="3 4">
    <name type="scientific">Thiothrix lacustris</name>
    <dbReference type="NCBI Taxonomy" id="525917"/>
    <lineage>
        <taxon>Bacteria</taxon>
        <taxon>Pseudomonadati</taxon>
        <taxon>Pseudomonadota</taxon>
        <taxon>Gammaproteobacteria</taxon>
        <taxon>Thiotrichales</taxon>
        <taxon>Thiotrichaceae</taxon>
        <taxon>Thiothrix</taxon>
    </lineage>
</organism>
<dbReference type="InterPro" id="IPR012429">
    <property type="entry name" value="HGSNAT_cat"/>
</dbReference>
<sequence>MAPQTGGSGLVSAPAVPRLQLPDVLRGLAVFLMIVFHSAYDLNHFNILALDLFHGQFWPALQKVIMTLFVGVAGVSLALAAQHGLKWSRFWRREAILVASAGLVSAGSYALFPTSWIFFGVLHFMALASLVALPLLRCGAWNIALGSVAVLLPWFVNEPFFNAMSLQWVGLGTEVANTKDYAPFLPWFGVLLLGIYTGSKLEQCALCLRPLPDWRVLAWLRWLGRHSLVIYLAHQPLLMVFFWLVALLIGAIEK</sequence>
<feature type="transmembrane region" description="Helical" evidence="1">
    <location>
        <begin position="60"/>
        <end position="81"/>
    </location>
</feature>
<feature type="transmembrane region" description="Helical" evidence="1">
    <location>
        <begin position="93"/>
        <end position="111"/>
    </location>
</feature>
<keyword evidence="1" id="KW-1133">Transmembrane helix</keyword>
<proteinExistence type="predicted"/>
<feature type="transmembrane region" description="Helical" evidence="1">
    <location>
        <begin position="143"/>
        <end position="161"/>
    </location>
</feature>
<keyword evidence="1" id="KW-0472">Membrane</keyword>
<dbReference type="EMBL" id="MTEJ01000003">
    <property type="protein sequence ID" value="OQX16644.1"/>
    <property type="molecule type" value="Genomic_DNA"/>
</dbReference>
<gene>
    <name evidence="3" type="ORF">BWK73_03465</name>
</gene>
<reference evidence="3 4" key="1">
    <citation type="submission" date="2017-01" db="EMBL/GenBank/DDBJ databases">
        <title>Novel large sulfur bacteria in the metagenomes of groundwater-fed chemosynthetic microbial mats in the Lake Huron basin.</title>
        <authorList>
            <person name="Sharrar A.M."/>
            <person name="Flood B.E."/>
            <person name="Bailey J.V."/>
            <person name="Jones D.S."/>
            <person name="Biddanda B."/>
            <person name="Ruberg S.A."/>
            <person name="Marcus D.N."/>
            <person name="Dick G.J."/>
        </authorList>
    </citation>
    <scope>NUCLEOTIDE SEQUENCE [LARGE SCALE GENOMIC DNA]</scope>
    <source>
        <strain evidence="3">A8</strain>
    </source>
</reference>
<accession>A0A1Y1QYI0</accession>
<comment type="caution">
    <text evidence="3">The sequence shown here is derived from an EMBL/GenBank/DDBJ whole genome shotgun (WGS) entry which is preliminary data.</text>
</comment>
<feature type="transmembrane region" description="Helical" evidence="1">
    <location>
        <begin position="228"/>
        <end position="252"/>
    </location>
</feature>
<dbReference type="Proteomes" id="UP000192491">
    <property type="component" value="Unassembled WGS sequence"/>
</dbReference>
<feature type="domain" description="Heparan-alpha-glucosaminide N-acetyltransferase catalytic" evidence="2">
    <location>
        <begin position="18"/>
        <end position="236"/>
    </location>
</feature>
<evidence type="ECO:0000259" key="2">
    <source>
        <dbReference type="Pfam" id="PF07786"/>
    </source>
</evidence>
<name>A0A1Y1QYI0_9GAMM</name>
<feature type="transmembrane region" description="Helical" evidence="1">
    <location>
        <begin position="24"/>
        <end position="40"/>
    </location>
</feature>
<dbReference type="Pfam" id="PF07786">
    <property type="entry name" value="HGSNAT_cat"/>
    <property type="match status" value="1"/>
</dbReference>
<evidence type="ECO:0000313" key="3">
    <source>
        <dbReference type="EMBL" id="OQX16644.1"/>
    </source>
</evidence>
<evidence type="ECO:0000313" key="4">
    <source>
        <dbReference type="Proteomes" id="UP000192491"/>
    </source>
</evidence>
<protein>
    <recommendedName>
        <fullName evidence="2">Heparan-alpha-glucosaminide N-acetyltransferase catalytic domain-containing protein</fullName>
    </recommendedName>
</protein>
<dbReference type="AlphaFoldDB" id="A0A1Y1QYI0"/>
<keyword evidence="1" id="KW-0812">Transmembrane</keyword>